<name>A0A368BL01_9GAMM</name>
<dbReference type="Proteomes" id="UP000252147">
    <property type="component" value="Unassembled WGS sequence"/>
</dbReference>
<dbReference type="Pfam" id="PF03993">
    <property type="entry name" value="DUF349"/>
    <property type="match status" value="2"/>
</dbReference>
<sequence length="472" mass="54754">MTDKAINLNQQLNGIEQLFASGQIKKAQKDLRKLNSLFNKDKPVPSRFRHKFQRLNFTAKEYDDWAEFATSDKRTQLITAVNTLATKSLEPRKLANEINSLQRQWQNLDQHGKTASKEKWGIFKDACEKAWLPCKDYFAELEGKKEENKAKKLDLISQIESFPSGKSPENITVIQIVKFLKGVHEKWKIFSPVPDQDFQELNKKFRDSRDGINKLLAEVEQYNKSQKEAVIVEVQALNKDELDDAVVKIRELQDKWRTLGPAGKKLDPEINKQFDDICYEFLMIKDKELDESRGLMDKIIKSLREKELSPGEAEEKFKELENLQGTQEEKKFRKALKDFAMLQRNEKAQEKLKRYQELFEQLIDVGSEKVAKELIPEFVNGKPAEAMDLFEASIRFQMFAGLDPVGPKEMVSKIKFEELKNRFAEKNVDQNEKLREHFTNLVYSAHPGKNKDAVEVKKALIKSLKKVESLLP</sequence>
<dbReference type="EMBL" id="QOPD01000007">
    <property type="protein sequence ID" value="RCL37745.1"/>
    <property type="molecule type" value="Genomic_DNA"/>
</dbReference>
<dbReference type="InterPro" id="IPR007139">
    <property type="entry name" value="DUF349"/>
</dbReference>
<gene>
    <name evidence="1" type="ORF">DBW97_04205</name>
</gene>
<reference evidence="1 2" key="1">
    <citation type="journal article" date="2018" name="Microbiome">
        <title>Fine metagenomic profile of the Mediterranean stratified and mixed water columns revealed by assembly and recruitment.</title>
        <authorList>
            <person name="Haro-Moreno J.M."/>
            <person name="Lopez-Perez M."/>
            <person name="De La Torre J.R."/>
            <person name="Picazo A."/>
            <person name="Camacho A."/>
            <person name="Rodriguez-Valera F."/>
        </authorList>
    </citation>
    <scope>NUCLEOTIDE SEQUENCE [LARGE SCALE GENOMIC DNA]</scope>
    <source>
        <strain evidence="1">MED-G83</strain>
    </source>
</reference>
<evidence type="ECO:0000313" key="1">
    <source>
        <dbReference type="EMBL" id="RCL37745.1"/>
    </source>
</evidence>
<protein>
    <submittedName>
        <fullName evidence="1">DUF349 domain-containing protein</fullName>
    </submittedName>
</protein>
<evidence type="ECO:0000313" key="2">
    <source>
        <dbReference type="Proteomes" id="UP000252147"/>
    </source>
</evidence>
<proteinExistence type="predicted"/>
<organism evidence="1 2">
    <name type="scientific">SAR86 cluster bacterium</name>
    <dbReference type="NCBI Taxonomy" id="2030880"/>
    <lineage>
        <taxon>Bacteria</taxon>
        <taxon>Pseudomonadati</taxon>
        <taxon>Pseudomonadota</taxon>
        <taxon>Gammaproteobacteria</taxon>
        <taxon>SAR86 cluster</taxon>
    </lineage>
</organism>
<dbReference type="AlphaFoldDB" id="A0A368BL01"/>
<comment type="caution">
    <text evidence="1">The sequence shown here is derived from an EMBL/GenBank/DDBJ whole genome shotgun (WGS) entry which is preliminary data.</text>
</comment>
<accession>A0A368BL01</accession>